<name>A0A8H7MYB7_BIOOC</name>
<proteinExistence type="predicted"/>
<gene>
    <name evidence="1" type="ORF">IM811_006365</name>
</gene>
<evidence type="ECO:0000313" key="1">
    <source>
        <dbReference type="EMBL" id="KAF9743274.1"/>
    </source>
</evidence>
<dbReference type="Proteomes" id="UP000616885">
    <property type="component" value="Unassembled WGS sequence"/>
</dbReference>
<dbReference type="AlphaFoldDB" id="A0A8H7MYB7"/>
<organism evidence="1 2">
    <name type="scientific">Bionectria ochroleuca</name>
    <name type="common">Gliocladium roseum</name>
    <dbReference type="NCBI Taxonomy" id="29856"/>
    <lineage>
        <taxon>Eukaryota</taxon>
        <taxon>Fungi</taxon>
        <taxon>Dikarya</taxon>
        <taxon>Ascomycota</taxon>
        <taxon>Pezizomycotina</taxon>
        <taxon>Sordariomycetes</taxon>
        <taxon>Hypocreomycetidae</taxon>
        <taxon>Hypocreales</taxon>
        <taxon>Bionectriaceae</taxon>
        <taxon>Clonostachys</taxon>
    </lineage>
</organism>
<protein>
    <submittedName>
        <fullName evidence="1">Uncharacterized protein</fullName>
    </submittedName>
</protein>
<sequence>MKKKKPLLPHDYIFLWPGPKDHQLVECVPHSRRRSIIPRLGLAYLASRPWILAQVLLHKFLWLLLMSTNPLGTTEPLLDFSLPWIGFQTLVARIPSAAFQLTVDQVRPSPSALRITSFIVECWFYE</sequence>
<reference evidence="1" key="1">
    <citation type="submission" date="2020-10" db="EMBL/GenBank/DDBJ databases">
        <title>High-Quality Genome Resource of Clonostachys rosea strain S41 by Oxford Nanopore Long-Read Sequencing.</title>
        <authorList>
            <person name="Wang H."/>
        </authorList>
    </citation>
    <scope>NUCLEOTIDE SEQUENCE</scope>
    <source>
        <strain evidence="1">S41</strain>
    </source>
</reference>
<accession>A0A8H7MYB7</accession>
<dbReference type="EMBL" id="JADCTT010000017">
    <property type="protein sequence ID" value="KAF9743274.1"/>
    <property type="molecule type" value="Genomic_DNA"/>
</dbReference>
<evidence type="ECO:0000313" key="2">
    <source>
        <dbReference type="Proteomes" id="UP000616885"/>
    </source>
</evidence>
<comment type="caution">
    <text evidence="1">The sequence shown here is derived from an EMBL/GenBank/DDBJ whole genome shotgun (WGS) entry which is preliminary data.</text>
</comment>